<dbReference type="PANTHER" id="PTHR12297:SF3">
    <property type="entry name" value="HIG1 DOMAIN FAMILY MEMBER 1A"/>
    <property type="match status" value="1"/>
</dbReference>
<evidence type="ECO:0000256" key="5">
    <source>
        <dbReference type="ARBA" id="ARBA00023136"/>
    </source>
</evidence>
<evidence type="ECO:0000313" key="9">
    <source>
        <dbReference type="EMBL" id="KAJ7216578.1"/>
    </source>
</evidence>
<dbReference type="Pfam" id="PF04588">
    <property type="entry name" value="HIG_1_N"/>
    <property type="match status" value="1"/>
</dbReference>
<dbReference type="Proteomes" id="UP001219525">
    <property type="component" value="Unassembled WGS sequence"/>
</dbReference>
<accession>A0AAD6YIP4</accession>
<comment type="subcellular location">
    <subcellularLocation>
        <location evidence="1">Mitochondrion membrane</location>
    </subcellularLocation>
</comment>
<dbReference type="InterPro" id="IPR050355">
    <property type="entry name" value="RCF1"/>
</dbReference>
<dbReference type="AlphaFoldDB" id="A0AAD6YIP4"/>
<dbReference type="GO" id="GO:0031966">
    <property type="term" value="C:mitochondrial membrane"/>
    <property type="evidence" value="ECO:0007669"/>
    <property type="project" value="UniProtKB-SubCell"/>
</dbReference>
<reference evidence="9" key="1">
    <citation type="submission" date="2023-03" db="EMBL/GenBank/DDBJ databases">
        <title>Massive genome expansion in bonnet fungi (Mycena s.s.) driven by repeated elements and novel gene families across ecological guilds.</title>
        <authorList>
            <consortium name="Lawrence Berkeley National Laboratory"/>
            <person name="Harder C.B."/>
            <person name="Miyauchi S."/>
            <person name="Viragh M."/>
            <person name="Kuo A."/>
            <person name="Thoen E."/>
            <person name="Andreopoulos B."/>
            <person name="Lu D."/>
            <person name="Skrede I."/>
            <person name="Drula E."/>
            <person name="Henrissat B."/>
            <person name="Morin E."/>
            <person name="Kohler A."/>
            <person name="Barry K."/>
            <person name="LaButti K."/>
            <person name="Morin E."/>
            <person name="Salamov A."/>
            <person name="Lipzen A."/>
            <person name="Mereny Z."/>
            <person name="Hegedus B."/>
            <person name="Baldrian P."/>
            <person name="Stursova M."/>
            <person name="Weitz H."/>
            <person name="Taylor A."/>
            <person name="Grigoriev I.V."/>
            <person name="Nagy L.G."/>
            <person name="Martin F."/>
            <person name="Kauserud H."/>
        </authorList>
    </citation>
    <scope>NUCLEOTIDE SEQUENCE</scope>
    <source>
        <strain evidence="9">9144</strain>
    </source>
</reference>
<sequence length="198" mass="22068">MSKTSDNIRSRGPVSRSSSDMSTWNFGLKPVPQVARPFETTGQKFARKCKENPLVGGLLTVGNLVMAILHLARGESRKMNYWLRGRVAMQGITVVALLIGASRMGELDWGPDRVQRTVHWDVRQLLLQDQRAFLARKTAAQLMDDVEAKIYGKGALARQSETVMGLGPDSESGKKRETKGWLGRLSSVWLCAKEARRK</sequence>
<protein>
    <recommendedName>
        <fullName evidence="8">HIG1 domain-containing protein</fullName>
    </recommendedName>
</protein>
<evidence type="ECO:0000256" key="4">
    <source>
        <dbReference type="ARBA" id="ARBA00023128"/>
    </source>
</evidence>
<evidence type="ECO:0000256" key="6">
    <source>
        <dbReference type="SAM" id="MobiDB-lite"/>
    </source>
</evidence>
<keyword evidence="3 7" id="KW-1133">Transmembrane helix</keyword>
<dbReference type="EMBL" id="JARJCW010000015">
    <property type="protein sequence ID" value="KAJ7216578.1"/>
    <property type="molecule type" value="Genomic_DNA"/>
</dbReference>
<evidence type="ECO:0000256" key="2">
    <source>
        <dbReference type="ARBA" id="ARBA00022692"/>
    </source>
</evidence>
<name>A0AAD6YIP4_9AGAR</name>
<keyword evidence="5 7" id="KW-0472">Membrane</keyword>
<evidence type="ECO:0000256" key="7">
    <source>
        <dbReference type="SAM" id="Phobius"/>
    </source>
</evidence>
<keyword evidence="2 7" id="KW-0812">Transmembrane</keyword>
<proteinExistence type="predicted"/>
<feature type="region of interest" description="Disordered" evidence="6">
    <location>
        <begin position="1"/>
        <end position="21"/>
    </location>
</feature>
<evidence type="ECO:0000256" key="3">
    <source>
        <dbReference type="ARBA" id="ARBA00022989"/>
    </source>
</evidence>
<keyword evidence="4" id="KW-0496">Mitochondrion</keyword>
<dbReference type="Gene3D" id="6.10.140.1320">
    <property type="match status" value="1"/>
</dbReference>
<evidence type="ECO:0000256" key="1">
    <source>
        <dbReference type="ARBA" id="ARBA00004325"/>
    </source>
</evidence>
<comment type="caution">
    <text evidence="9">The sequence shown here is derived from an EMBL/GenBank/DDBJ whole genome shotgun (WGS) entry which is preliminary data.</text>
</comment>
<feature type="domain" description="HIG1" evidence="8">
    <location>
        <begin position="55"/>
        <end position="100"/>
    </location>
</feature>
<evidence type="ECO:0000313" key="10">
    <source>
        <dbReference type="Proteomes" id="UP001219525"/>
    </source>
</evidence>
<organism evidence="9 10">
    <name type="scientific">Mycena pura</name>
    <dbReference type="NCBI Taxonomy" id="153505"/>
    <lineage>
        <taxon>Eukaryota</taxon>
        <taxon>Fungi</taxon>
        <taxon>Dikarya</taxon>
        <taxon>Basidiomycota</taxon>
        <taxon>Agaricomycotina</taxon>
        <taxon>Agaricomycetes</taxon>
        <taxon>Agaricomycetidae</taxon>
        <taxon>Agaricales</taxon>
        <taxon>Marasmiineae</taxon>
        <taxon>Mycenaceae</taxon>
        <taxon>Mycena</taxon>
    </lineage>
</organism>
<dbReference type="InterPro" id="IPR007667">
    <property type="entry name" value="Hypoxia_induced_domain"/>
</dbReference>
<dbReference type="GO" id="GO:0097250">
    <property type="term" value="P:mitochondrial respirasome assembly"/>
    <property type="evidence" value="ECO:0007669"/>
    <property type="project" value="TreeGrafter"/>
</dbReference>
<evidence type="ECO:0000259" key="8">
    <source>
        <dbReference type="Pfam" id="PF04588"/>
    </source>
</evidence>
<keyword evidence="10" id="KW-1185">Reference proteome</keyword>
<gene>
    <name evidence="9" type="ORF">GGX14DRAFT_562140</name>
</gene>
<feature type="transmembrane region" description="Helical" evidence="7">
    <location>
        <begin position="54"/>
        <end position="72"/>
    </location>
</feature>
<dbReference type="PANTHER" id="PTHR12297">
    <property type="entry name" value="HYPOXIA-INDUCBILE GENE 1 HIG1 -RELATED"/>
    <property type="match status" value="1"/>
</dbReference>